<feature type="region of interest" description="Disordered" evidence="10">
    <location>
        <begin position="525"/>
        <end position="574"/>
    </location>
</feature>
<dbReference type="Proteomes" id="UP000694906">
    <property type="component" value="Unplaced"/>
</dbReference>
<dbReference type="GO" id="GO:0016477">
    <property type="term" value="P:cell migration"/>
    <property type="evidence" value="ECO:0007669"/>
    <property type="project" value="TreeGrafter"/>
</dbReference>
<comment type="subcellular location">
    <subcellularLocation>
        <location evidence="1 9">Membrane</location>
        <topology evidence="1 9">Single-pass type I membrane protein</topology>
    </subcellularLocation>
</comment>
<feature type="compositionally biased region" description="Low complexity" evidence="10">
    <location>
        <begin position="253"/>
        <end position="263"/>
    </location>
</feature>
<feature type="region of interest" description="Disordered" evidence="10">
    <location>
        <begin position="701"/>
        <end position="725"/>
    </location>
</feature>
<proteinExistence type="inferred from homology"/>
<evidence type="ECO:0000256" key="2">
    <source>
        <dbReference type="ARBA" id="ARBA00005343"/>
    </source>
</evidence>
<feature type="transmembrane region" description="Helical" evidence="11">
    <location>
        <begin position="668"/>
        <end position="692"/>
    </location>
</feature>
<dbReference type="InterPro" id="IPR030479">
    <property type="entry name" value="Syndecan_CS"/>
</dbReference>
<evidence type="ECO:0000256" key="9">
    <source>
        <dbReference type="RuleBase" id="RU000649"/>
    </source>
</evidence>
<keyword evidence="3 9" id="KW-0812">Transmembrane</keyword>
<keyword evidence="4 9" id="KW-0654">Proteoglycan</keyword>
<evidence type="ECO:0000256" key="10">
    <source>
        <dbReference type="SAM" id="MobiDB-lite"/>
    </source>
</evidence>
<evidence type="ECO:0000313" key="14">
    <source>
        <dbReference type="RefSeq" id="XP_012929649.1"/>
    </source>
</evidence>
<dbReference type="InterPro" id="IPR003585">
    <property type="entry name" value="Neurexin-like"/>
</dbReference>
<dbReference type="PROSITE" id="PS00964">
    <property type="entry name" value="SYNDECAN"/>
    <property type="match status" value="1"/>
</dbReference>
<keyword evidence="5 11" id="KW-1133">Transmembrane helix</keyword>
<dbReference type="Pfam" id="PF01034">
    <property type="entry name" value="Syndecan"/>
    <property type="match status" value="1"/>
</dbReference>
<dbReference type="KEGG" id="hgl:101704350"/>
<feature type="region of interest" description="Disordered" evidence="10">
    <location>
        <begin position="178"/>
        <end position="264"/>
    </location>
</feature>
<dbReference type="PANTHER" id="PTHR10915">
    <property type="entry name" value="SYNDECAN"/>
    <property type="match status" value="1"/>
</dbReference>
<evidence type="ECO:0000259" key="12">
    <source>
        <dbReference type="SMART" id="SM00294"/>
    </source>
</evidence>
<dbReference type="AlphaFoldDB" id="A0AAX6R0M6"/>
<comment type="similarity">
    <text evidence="2 9">Belongs to the syndecan proteoglycan family.</text>
</comment>
<feature type="compositionally biased region" description="Low complexity" evidence="10">
    <location>
        <begin position="205"/>
        <end position="216"/>
    </location>
</feature>
<dbReference type="InterPro" id="IPR001050">
    <property type="entry name" value="Syndecan"/>
</dbReference>
<feature type="compositionally biased region" description="Low complexity" evidence="10">
    <location>
        <begin position="235"/>
        <end position="244"/>
    </location>
</feature>
<gene>
    <name evidence="14" type="primary">Sdc3</name>
</gene>
<dbReference type="GeneID" id="101704350"/>
<feature type="compositionally biased region" description="Low complexity" evidence="10">
    <location>
        <begin position="558"/>
        <end position="569"/>
    </location>
</feature>
<organism evidence="13 14">
    <name type="scientific">Heterocephalus glaber</name>
    <name type="common">Naked mole rat</name>
    <dbReference type="NCBI Taxonomy" id="10181"/>
    <lineage>
        <taxon>Eukaryota</taxon>
        <taxon>Metazoa</taxon>
        <taxon>Chordata</taxon>
        <taxon>Craniata</taxon>
        <taxon>Vertebrata</taxon>
        <taxon>Euteleostomi</taxon>
        <taxon>Mammalia</taxon>
        <taxon>Eutheria</taxon>
        <taxon>Euarchontoglires</taxon>
        <taxon>Glires</taxon>
        <taxon>Rodentia</taxon>
        <taxon>Hystricomorpha</taxon>
        <taxon>Bathyergidae</taxon>
        <taxon>Heterocephalus</taxon>
    </lineage>
</organism>
<evidence type="ECO:0000256" key="7">
    <source>
        <dbReference type="ARBA" id="ARBA00023180"/>
    </source>
</evidence>
<dbReference type="CTD" id="9672"/>
<name>A0AAX6R0M6_HETGA</name>
<dbReference type="GO" id="GO:0009986">
    <property type="term" value="C:cell surface"/>
    <property type="evidence" value="ECO:0007669"/>
    <property type="project" value="TreeGrafter"/>
</dbReference>
<evidence type="ECO:0000256" key="4">
    <source>
        <dbReference type="ARBA" id="ARBA00022974"/>
    </source>
</evidence>
<keyword evidence="13" id="KW-1185">Reference proteome</keyword>
<evidence type="ECO:0000256" key="5">
    <source>
        <dbReference type="ARBA" id="ARBA00022989"/>
    </source>
</evidence>
<sequence>MAGSRMLEWGSTDRAQRVTMWVHLVLEGASGDANKQAQRTVCLVEEEPGAGAGSCYQTPRVGGLHSTRESESQNRDTSGLPWFDCRSTVPGSIPCCLGKLRPREGQAQPEVSSPSTVLETGKESWVDFGPIPQAGWAREGGNWKPLKEAPDGDTHMTHPERGPAQGGVPALCARPGDRGGAWGPTSARRCWGPGARRGSRGRGGARLLPSPSQLRPLPAPSPAPSRWGRRRRRTLPAGAAAVGAETERGGAGRATEPSRAAPRFAHRRRAAACAGNKGPAAAAAMKPGPPHRAGAVHGAGAGAGTVAAPGARGLLLPPLLLLLLAGRAAGAQRWRSENFERPVDLEGSGDDDSFPDDELDDLYSGSGSGYFEQESGIETAMRFSPEVALAVSTTPAVLPTTDIQPVGTPFEELPSERPTPEPVTSPPVVTELLEEPSQRATTVSTTIATTAATTGAPTVATAPATMATAAPSTPAEPPSTATTATIRTTGIRRLLPLPLTTAATAQATTPAAPSTPTTVAVLDTEAPTPRLVSTATSRPRALPRPATTQEPDVPERSTLPLGTTAPGPTEVAQSPTPEFLLTTVRDELEVPVSGGPSGDFELPEEETTQPDTANEVVAVGGAAAKPSLPPGTLPKGAHPGPGLLDNAIDSGSSAAQLPQKSILERKEVLVAVIVGGVVGALFAAFLVTLLVYRMKKKDEGSYTLEEPKQASVTYQKPDKQEEFYA</sequence>
<protein>
    <recommendedName>
        <fullName evidence="9">Syndecan</fullName>
    </recommendedName>
</protein>
<keyword evidence="6 11" id="KW-0472">Membrane</keyword>
<evidence type="ECO:0000256" key="1">
    <source>
        <dbReference type="ARBA" id="ARBA00004479"/>
    </source>
</evidence>
<keyword evidence="7 9" id="KW-0325">Glycoprotein</keyword>
<keyword evidence="8 9" id="KW-0357">Heparan sulfate</keyword>
<evidence type="ECO:0000313" key="13">
    <source>
        <dbReference type="Proteomes" id="UP000694906"/>
    </source>
</evidence>
<feature type="compositionally biased region" description="Basic and acidic residues" evidence="10">
    <location>
        <begin position="716"/>
        <end position="725"/>
    </location>
</feature>
<dbReference type="GO" id="GO:0016020">
    <property type="term" value="C:membrane"/>
    <property type="evidence" value="ECO:0007669"/>
    <property type="project" value="UniProtKB-SubCell"/>
</dbReference>
<dbReference type="SMART" id="SM00294">
    <property type="entry name" value="4.1m"/>
    <property type="match status" value="1"/>
</dbReference>
<evidence type="ECO:0000256" key="6">
    <source>
        <dbReference type="ARBA" id="ARBA00023136"/>
    </source>
</evidence>
<accession>A0AAX6R0M6</accession>
<feature type="region of interest" description="Disordered" evidence="10">
    <location>
        <begin position="49"/>
        <end position="78"/>
    </location>
</feature>
<evidence type="ECO:0000256" key="3">
    <source>
        <dbReference type="ARBA" id="ARBA00022692"/>
    </source>
</evidence>
<feature type="domain" description="Neurexin/syndecan/glycophorin C" evidence="12">
    <location>
        <begin position="691"/>
        <end position="709"/>
    </location>
</feature>
<dbReference type="RefSeq" id="XP_012929649.1">
    <property type="nucleotide sequence ID" value="XM_013074195.2"/>
</dbReference>
<dbReference type="InterPro" id="IPR027789">
    <property type="entry name" value="Syndecan/Neurexin_dom"/>
</dbReference>
<dbReference type="PANTHER" id="PTHR10915:SF7">
    <property type="entry name" value="SYNDECAN-3"/>
    <property type="match status" value="1"/>
</dbReference>
<evidence type="ECO:0000256" key="11">
    <source>
        <dbReference type="SAM" id="Phobius"/>
    </source>
</evidence>
<comment type="function">
    <text evidence="9">Cell surface proteoglycan.</text>
</comment>
<reference evidence="14" key="1">
    <citation type="submission" date="2025-08" db="UniProtKB">
        <authorList>
            <consortium name="RefSeq"/>
        </authorList>
    </citation>
    <scope>IDENTIFICATION</scope>
</reference>
<evidence type="ECO:0000256" key="8">
    <source>
        <dbReference type="ARBA" id="ARBA00023207"/>
    </source>
</evidence>